<dbReference type="OrthoDB" id="313543at2157"/>
<dbReference type="RefSeq" id="WP_015322748.1">
    <property type="nucleotide sequence ID" value="NC_019974.1"/>
</dbReference>
<dbReference type="Proteomes" id="UP000010878">
    <property type="component" value="Chromosome"/>
</dbReference>
<dbReference type="GeneID" id="14402363"/>
<dbReference type="HOGENOM" id="CLU_1811505_0_0_2"/>
<feature type="compositionally biased region" description="Basic and acidic residues" evidence="1">
    <location>
        <begin position="22"/>
        <end position="45"/>
    </location>
</feature>
<feature type="region of interest" description="Disordered" evidence="1">
    <location>
        <begin position="18"/>
        <end position="45"/>
    </location>
</feature>
<gene>
    <name evidence="2" type="ORF">Natoc_3596</name>
</gene>
<proteinExistence type="predicted"/>
<name>L0K4P5_9EURY</name>
<dbReference type="KEGG" id="nou:Natoc_3596"/>
<reference evidence="2 3" key="1">
    <citation type="submission" date="2012-11" db="EMBL/GenBank/DDBJ databases">
        <title>FINISHED of Natronococcus occultus SP4, DSM 3396.</title>
        <authorList>
            <consortium name="DOE Joint Genome Institute"/>
            <person name="Eisen J."/>
            <person name="Huntemann M."/>
            <person name="Wei C.-L."/>
            <person name="Han J."/>
            <person name="Detter J.C."/>
            <person name="Han C."/>
            <person name="Tapia R."/>
            <person name="Chen A."/>
            <person name="Kyrpides N."/>
            <person name="Mavromatis K."/>
            <person name="Markowitz V."/>
            <person name="Szeto E."/>
            <person name="Ivanova N."/>
            <person name="Mikhailova N."/>
            <person name="Ovchinnikova G."/>
            <person name="Pagani I."/>
            <person name="Pati A."/>
            <person name="Goodwin L."/>
            <person name="Nordberg H.P."/>
            <person name="Cantor M.N."/>
            <person name="Hua S.X."/>
            <person name="Woyke T."/>
            <person name="Eisen J."/>
            <person name="Klenk H.-P."/>
            <person name="Klenk H.-P."/>
        </authorList>
    </citation>
    <scope>NUCLEOTIDE SEQUENCE [LARGE SCALE GENOMIC DNA]</scope>
    <source>
        <strain evidence="2 3">SP4</strain>
    </source>
</reference>
<protein>
    <submittedName>
        <fullName evidence="2">Uncharacterized protein</fullName>
    </submittedName>
</protein>
<evidence type="ECO:0000313" key="3">
    <source>
        <dbReference type="Proteomes" id="UP000010878"/>
    </source>
</evidence>
<dbReference type="AlphaFoldDB" id="L0K4P5"/>
<dbReference type="eggNOG" id="arCOG03860">
    <property type="taxonomic scope" value="Archaea"/>
</dbReference>
<organism evidence="2 3">
    <name type="scientific">Natronococcus occultus SP4</name>
    <dbReference type="NCBI Taxonomy" id="694430"/>
    <lineage>
        <taxon>Archaea</taxon>
        <taxon>Methanobacteriati</taxon>
        <taxon>Methanobacteriota</taxon>
        <taxon>Stenosarchaea group</taxon>
        <taxon>Halobacteria</taxon>
        <taxon>Halobacteriales</taxon>
        <taxon>Natrialbaceae</taxon>
        <taxon>Natronococcus</taxon>
    </lineage>
</organism>
<evidence type="ECO:0000256" key="1">
    <source>
        <dbReference type="SAM" id="MobiDB-lite"/>
    </source>
</evidence>
<sequence length="142" mass="15565">MRRRTILHGVASGIAAGSGVIGREDDDREPSLERRGGRCAGDERNGATVRCPDDGVVIEGLIRTPTPCHEIALESVSRPDDRDVLEVAIRVGSLDGVCVQCLGVVEYRLELPVDRRENERVEIVHVRAEETVRAPASERETD</sequence>
<evidence type="ECO:0000313" key="2">
    <source>
        <dbReference type="EMBL" id="AGB39314.1"/>
    </source>
</evidence>
<accession>L0K4P5</accession>
<keyword evidence="3" id="KW-1185">Reference proteome</keyword>
<dbReference type="EMBL" id="CP003929">
    <property type="protein sequence ID" value="AGB39314.1"/>
    <property type="molecule type" value="Genomic_DNA"/>
</dbReference>